<proteinExistence type="predicted"/>
<dbReference type="KEGG" id="cpat:CLPA_c07330"/>
<dbReference type="PATRIC" id="fig|1262449.3.peg.2838"/>
<organism evidence="1 4">
    <name type="scientific">Clostridium pasteurianum DSM 525 = ATCC 6013</name>
    <dbReference type="NCBI Taxonomy" id="1262449"/>
    <lineage>
        <taxon>Bacteria</taxon>
        <taxon>Bacillati</taxon>
        <taxon>Bacillota</taxon>
        <taxon>Clostridia</taxon>
        <taxon>Eubacteriales</taxon>
        <taxon>Clostridiaceae</taxon>
        <taxon>Clostridium</taxon>
    </lineage>
</organism>
<evidence type="ECO:0000313" key="4">
    <source>
        <dbReference type="Proteomes" id="UP000030905"/>
    </source>
</evidence>
<evidence type="ECO:0000313" key="2">
    <source>
        <dbReference type="EMBL" id="KRU13169.1"/>
    </source>
</evidence>
<dbReference type="KEGG" id="cpae:CPAST_c07330"/>
<dbReference type="AlphaFoldDB" id="A0A0H3J4I4"/>
<keyword evidence="4" id="KW-1185">Reference proteome</keyword>
<dbReference type="EMBL" id="CP009268">
    <property type="protein sequence ID" value="AJA50821.1"/>
    <property type="molecule type" value="Genomic_DNA"/>
</dbReference>
<reference evidence="2 3" key="3">
    <citation type="journal article" name="Genome Announc.">
        <title>Improved Draft Genome Sequence of Clostridium pasteurianum Strain ATCC 6013 (DSM 525) Using a Hybrid Next-Generation Sequencing Approach.</title>
        <authorList>
            <person name="Pyne M.E."/>
            <person name="Utturkar S."/>
            <person name="Brown S.D."/>
            <person name="Moo-Young M."/>
            <person name="Chung D.A."/>
            <person name="Chou C.P."/>
        </authorList>
    </citation>
    <scope>NUCLEOTIDE SEQUENCE [LARGE SCALE GENOMIC DNA]</scope>
    <source>
        <strain evidence="2 3">ATCC 6013</strain>
    </source>
</reference>
<evidence type="ECO:0000313" key="1">
    <source>
        <dbReference type="EMBL" id="AJA50821.1"/>
    </source>
</evidence>
<dbReference type="Proteomes" id="UP000030905">
    <property type="component" value="Chromosome"/>
</dbReference>
<sequence>MKKKILIILFLAFFIFSTYLLCNMSYNNSNNEKYHYVEIKNLITEVYQYPNGYDSYLEKFVSKQVYAANSLSSGFYTSPNIKRPIKISLKLNEINQHKINGKIYIYMIKDLNIYDSTGKLICSALDTPVIYTVTQNKDHLYIEKSQEFEYEKQVPQIYR</sequence>
<evidence type="ECO:0000313" key="3">
    <source>
        <dbReference type="Proteomes" id="UP000028042"/>
    </source>
</evidence>
<reference evidence="2" key="2">
    <citation type="submission" date="2015-10" db="EMBL/GenBank/DDBJ databases">
        <title>Improved Draft Genome Sequence of Clostridium pasteurianum Strain ATCC 6013 (DSM 525) Using a Hybrid Next-Generation Sequencing Approach.</title>
        <authorList>
            <person name="Pyne M.E."/>
            <person name="Utturkar S.M."/>
            <person name="Brown S.D."/>
            <person name="Moo-Young M."/>
            <person name="Chung D.A."/>
            <person name="Chou P.C."/>
        </authorList>
    </citation>
    <scope>NUCLEOTIDE SEQUENCE</scope>
    <source>
        <strain evidence="2">ATCC 6013</strain>
    </source>
</reference>
<gene>
    <name evidence="1" type="ORF">CLPA_c07330</name>
    <name evidence="2" type="ORF">CP6013_02417</name>
</gene>
<dbReference type="RefSeq" id="WP_004455426.1">
    <property type="nucleotide sequence ID" value="NZ_ANZB01000010.1"/>
</dbReference>
<name>A0A0H3J4I4_CLOPA</name>
<dbReference type="Proteomes" id="UP000028042">
    <property type="component" value="Unassembled WGS sequence"/>
</dbReference>
<protein>
    <submittedName>
        <fullName evidence="1">Uncharacterized protein</fullName>
    </submittedName>
</protein>
<dbReference type="GeneID" id="93072950"/>
<accession>A0A0H3J4I4</accession>
<dbReference type="EMBL" id="JPGY02000001">
    <property type="protein sequence ID" value="KRU13169.1"/>
    <property type="molecule type" value="Genomic_DNA"/>
</dbReference>
<reference evidence="1 4" key="1">
    <citation type="journal article" date="2015" name="Genome Announc.">
        <title>Complete Genome Sequence of the Nitrogen-Fixing and Solvent-Producing Clostridium pasteurianum DSM 525.</title>
        <authorList>
            <person name="Poehlein A."/>
            <person name="Grosse-Honebrink A."/>
            <person name="Zhang Y."/>
            <person name="Minton N.P."/>
            <person name="Daniel R."/>
        </authorList>
    </citation>
    <scope>NUCLEOTIDE SEQUENCE [LARGE SCALE GENOMIC DNA]</scope>
    <source>
        <strain evidence="1">DSM 525</strain>
        <strain evidence="4">DSM 525 / ATCC 6013</strain>
    </source>
</reference>